<dbReference type="Proteomes" id="UP001054945">
    <property type="component" value="Unassembled WGS sequence"/>
</dbReference>
<comment type="caution">
    <text evidence="1">The sequence shown here is derived from an EMBL/GenBank/DDBJ whole genome shotgun (WGS) entry which is preliminary data.</text>
</comment>
<accession>A0AAV4WWA3</accession>
<evidence type="ECO:0000313" key="2">
    <source>
        <dbReference type="Proteomes" id="UP001054945"/>
    </source>
</evidence>
<keyword evidence="2" id="KW-1185">Reference proteome</keyword>
<dbReference type="EMBL" id="BPLR01016762">
    <property type="protein sequence ID" value="GIY86210.1"/>
    <property type="molecule type" value="Genomic_DNA"/>
</dbReference>
<name>A0AAV4WWA3_CAEEX</name>
<gene>
    <name evidence="1" type="ORF">CEXT_237711</name>
</gene>
<evidence type="ECO:0000313" key="1">
    <source>
        <dbReference type="EMBL" id="GIY86210.1"/>
    </source>
</evidence>
<protein>
    <submittedName>
        <fullName evidence="1">Uncharacterized protein</fullName>
    </submittedName>
</protein>
<dbReference type="AlphaFoldDB" id="A0AAV4WWA3"/>
<organism evidence="1 2">
    <name type="scientific">Caerostris extrusa</name>
    <name type="common">Bark spider</name>
    <name type="synonym">Caerostris bankana</name>
    <dbReference type="NCBI Taxonomy" id="172846"/>
    <lineage>
        <taxon>Eukaryota</taxon>
        <taxon>Metazoa</taxon>
        <taxon>Ecdysozoa</taxon>
        <taxon>Arthropoda</taxon>
        <taxon>Chelicerata</taxon>
        <taxon>Arachnida</taxon>
        <taxon>Araneae</taxon>
        <taxon>Araneomorphae</taxon>
        <taxon>Entelegynae</taxon>
        <taxon>Araneoidea</taxon>
        <taxon>Araneidae</taxon>
        <taxon>Caerostris</taxon>
    </lineage>
</organism>
<proteinExistence type="predicted"/>
<reference evidence="1 2" key="1">
    <citation type="submission" date="2021-06" db="EMBL/GenBank/DDBJ databases">
        <title>Caerostris extrusa draft genome.</title>
        <authorList>
            <person name="Kono N."/>
            <person name="Arakawa K."/>
        </authorList>
    </citation>
    <scope>NUCLEOTIDE SEQUENCE [LARGE SCALE GENOMIC DNA]</scope>
</reference>
<sequence>MRNVGVDIKEVDVSVQVFYQENHCRSVSSTTHAPGVADREQPCLRGSCLSPRRYSMDAVDENRNRKRVNDLEVLESLHVGGRFPQD</sequence>